<gene>
    <name evidence="1" type="ORF">H9901_03255</name>
</gene>
<dbReference type="SUPFAM" id="SSF56784">
    <property type="entry name" value="HAD-like"/>
    <property type="match status" value="1"/>
</dbReference>
<name>A0A948TJN1_9LACO</name>
<comment type="caution">
    <text evidence="1">The sequence shown here is derived from an EMBL/GenBank/DDBJ whole genome shotgun (WGS) entry which is preliminary data.</text>
</comment>
<dbReference type="AlphaFoldDB" id="A0A948TJN1"/>
<dbReference type="Gene3D" id="3.40.50.1000">
    <property type="entry name" value="HAD superfamily/HAD-like"/>
    <property type="match status" value="1"/>
</dbReference>
<organism evidence="1 2">
    <name type="scientific">Candidatus Paralactobacillus gallistercoris</name>
    <dbReference type="NCBI Taxonomy" id="2838724"/>
    <lineage>
        <taxon>Bacteria</taxon>
        <taxon>Bacillati</taxon>
        <taxon>Bacillota</taxon>
        <taxon>Bacilli</taxon>
        <taxon>Lactobacillales</taxon>
        <taxon>Lactobacillaceae</taxon>
        <taxon>Lactobacillus</taxon>
    </lineage>
</organism>
<evidence type="ECO:0000313" key="1">
    <source>
        <dbReference type="EMBL" id="MBU3851696.1"/>
    </source>
</evidence>
<dbReference type="InterPro" id="IPR036412">
    <property type="entry name" value="HAD-like_sf"/>
</dbReference>
<dbReference type="GO" id="GO:0008962">
    <property type="term" value="F:phosphatidylglycerophosphatase activity"/>
    <property type="evidence" value="ECO:0007669"/>
    <property type="project" value="InterPro"/>
</dbReference>
<proteinExistence type="predicted"/>
<sequence>MFKNFQPTWHAHAIYDLTPSILRKNGIKAILTDLDNTLIAWNNPHGTEQLRKWLRQMQNANIPVMVVSNNSYKRVGIALADFTLPYVAYSVKPLPFGIKKALRQLHVSADEAVLVGDQLLTDIRAGHASGIRTILVDPIVSSDAFFTKFNRMVEKVILRHLHSIGEIN</sequence>
<accession>A0A948TJN1</accession>
<evidence type="ECO:0000313" key="2">
    <source>
        <dbReference type="Proteomes" id="UP000777303"/>
    </source>
</evidence>
<dbReference type="InterPro" id="IPR006549">
    <property type="entry name" value="HAD-SF_hydro_IIIA"/>
</dbReference>
<dbReference type="Proteomes" id="UP000777303">
    <property type="component" value="Unassembled WGS sequence"/>
</dbReference>
<dbReference type="NCBIfam" id="TIGR01662">
    <property type="entry name" value="HAD-SF-IIIA"/>
    <property type="match status" value="1"/>
</dbReference>
<dbReference type="NCBIfam" id="TIGR01668">
    <property type="entry name" value="YqeG_hyp_ppase"/>
    <property type="match status" value="1"/>
</dbReference>
<reference evidence="1" key="2">
    <citation type="submission" date="2021-04" db="EMBL/GenBank/DDBJ databases">
        <authorList>
            <person name="Gilroy R."/>
        </authorList>
    </citation>
    <scope>NUCLEOTIDE SEQUENCE</scope>
    <source>
        <strain evidence="1">F6-6636</strain>
    </source>
</reference>
<dbReference type="EMBL" id="JAHLFS010000045">
    <property type="protein sequence ID" value="MBU3851696.1"/>
    <property type="molecule type" value="Genomic_DNA"/>
</dbReference>
<protein>
    <submittedName>
        <fullName evidence="1">YqeG family HAD IIIA-type phosphatase</fullName>
    </submittedName>
</protein>
<dbReference type="Pfam" id="PF13242">
    <property type="entry name" value="Hydrolase_like"/>
    <property type="match status" value="1"/>
</dbReference>
<dbReference type="InterPro" id="IPR023214">
    <property type="entry name" value="HAD_sf"/>
</dbReference>
<dbReference type="InterPro" id="IPR010021">
    <property type="entry name" value="PGPP1/Gep4"/>
</dbReference>
<dbReference type="CDD" id="cd16416">
    <property type="entry name" value="HAD_BsYqeG-like"/>
    <property type="match status" value="1"/>
</dbReference>
<reference evidence="1" key="1">
    <citation type="journal article" date="2021" name="PeerJ">
        <title>Extensive microbial diversity within the chicken gut microbiome revealed by metagenomics and culture.</title>
        <authorList>
            <person name="Gilroy R."/>
            <person name="Ravi A."/>
            <person name="Getino M."/>
            <person name="Pursley I."/>
            <person name="Horton D.L."/>
            <person name="Alikhan N.F."/>
            <person name="Baker D."/>
            <person name="Gharbi K."/>
            <person name="Hall N."/>
            <person name="Watson M."/>
            <person name="Adriaenssens E.M."/>
            <person name="Foster-Nyarko E."/>
            <person name="Jarju S."/>
            <person name="Secka A."/>
            <person name="Antonio M."/>
            <person name="Oren A."/>
            <person name="Chaudhuri R.R."/>
            <person name="La Ragione R."/>
            <person name="Hildebrand F."/>
            <person name="Pallen M.J."/>
        </authorList>
    </citation>
    <scope>NUCLEOTIDE SEQUENCE</scope>
    <source>
        <strain evidence="1">F6-6636</strain>
    </source>
</reference>